<feature type="transmembrane region" description="Helical" evidence="1">
    <location>
        <begin position="73"/>
        <end position="92"/>
    </location>
</feature>
<proteinExistence type="predicted"/>
<feature type="transmembrane region" description="Helical" evidence="1">
    <location>
        <begin position="45"/>
        <end position="66"/>
    </location>
</feature>
<evidence type="ECO:0000313" key="2">
    <source>
        <dbReference type="EMBL" id="SIO95544.1"/>
    </source>
</evidence>
<dbReference type="Proteomes" id="UP000184774">
    <property type="component" value="Unassembled WGS sequence"/>
</dbReference>
<name>A0A1N6M7Z8_9VIBR</name>
<dbReference type="OrthoDB" id="5873123at2"/>
<gene>
    <name evidence="2" type="ORF">VSP9026_03291</name>
</gene>
<evidence type="ECO:0000313" key="3">
    <source>
        <dbReference type="Proteomes" id="UP000184774"/>
    </source>
</evidence>
<feature type="transmembrane region" description="Helical" evidence="1">
    <location>
        <begin position="127"/>
        <end position="155"/>
    </location>
</feature>
<keyword evidence="1" id="KW-1133">Transmembrane helix</keyword>
<dbReference type="RefSeq" id="WP_074374043.1">
    <property type="nucleotide sequence ID" value="NZ_AP024907.1"/>
</dbReference>
<dbReference type="AlphaFoldDB" id="A0A1N6M7Z8"/>
<reference evidence="2 3" key="1">
    <citation type="submission" date="2016-12" db="EMBL/GenBank/DDBJ databases">
        <authorList>
            <person name="Song W.-J."/>
            <person name="Kurnit D.M."/>
        </authorList>
    </citation>
    <scope>NUCLEOTIDE SEQUENCE [LARGE SCALE GENOMIC DNA]</scope>
    <source>
        <strain evidence="2 3">CECT 9026</strain>
    </source>
</reference>
<keyword evidence="1" id="KW-0812">Transmembrane</keyword>
<protein>
    <submittedName>
        <fullName evidence="2">Uncharacterized protein</fullName>
    </submittedName>
</protein>
<dbReference type="EMBL" id="FSSB01000019">
    <property type="protein sequence ID" value="SIO95544.1"/>
    <property type="molecule type" value="Genomic_DNA"/>
</dbReference>
<accession>A0A1N6M7Z8</accession>
<evidence type="ECO:0000256" key="1">
    <source>
        <dbReference type="SAM" id="Phobius"/>
    </source>
</evidence>
<keyword evidence="1" id="KW-0472">Membrane</keyword>
<organism evidence="2 3">
    <name type="scientific">Vibrio spartinae</name>
    <dbReference type="NCBI Taxonomy" id="1918945"/>
    <lineage>
        <taxon>Bacteria</taxon>
        <taxon>Pseudomonadati</taxon>
        <taxon>Pseudomonadota</taxon>
        <taxon>Gammaproteobacteria</taxon>
        <taxon>Vibrionales</taxon>
        <taxon>Vibrionaceae</taxon>
        <taxon>Vibrio</taxon>
    </lineage>
</organism>
<sequence>MTQHVGLDREQAEWELHEQEIKEALEIYQWQIRVGAWGAEKSGRYLLNGTSIFVVLMGLLVGWLTIRGDDWTGFWVSNSVCLFVALFARFLWFADYHYHYHLTEKGIYYTQQQVISENAYTVVRTTAWIGVAVCVLAAALIGPLAFVGAGAFALMSFSMTNFSAKVSIYGIYFGGSYNIVHLKNQEVIELDSSDVSRSYYSGRLYCAPDEKSCLFEQLQSVLSEAKVIEVKRPKELLTYDNESSFHSK</sequence>